<dbReference type="InterPro" id="IPR017938">
    <property type="entry name" value="Riboflavin_synthase-like_b-brl"/>
</dbReference>
<dbReference type="Gene3D" id="2.40.30.10">
    <property type="entry name" value="Translation factors"/>
    <property type="match status" value="1"/>
</dbReference>
<dbReference type="STRING" id="660122.C7Z1K0"/>
<dbReference type="OMA" id="WIDFFIP"/>
<evidence type="ECO:0000259" key="4">
    <source>
        <dbReference type="PROSITE" id="PS51384"/>
    </source>
</evidence>
<dbReference type="Proteomes" id="UP000005206">
    <property type="component" value="Chromosome 10"/>
</dbReference>
<dbReference type="PANTHER" id="PTHR46505:SF1">
    <property type="entry name" value="OXIDOREDUCTASE NAD-BINDING DOMAIN-CONTAINING PROTEIN 1"/>
    <property type="match status" value="1"/>
</dbReference>
<protein>
    <recommendedName>
        <fullName evidence="3">Oxidoreductase NAD-binding domain-containing protein 1</fullName>
    </recommendedName>
</protein>
<proteinExistence type="predicted"/>
<dbReference type="PANTHER" id="PTHR46505">
    <property type="entry name" value="OXIDOREDUCTASE NAD-BINDING DOMAIN-CONTAINING PROTEIN 1"/>
    <property type="match status" value="1"/>
</dbReference>
<evidence type="ECO:0000256" key="2">
    <source>
        <dbReference type="ARBA" id="ARBA00023027"/>
    </source>
</evidence>
<sequence>MSTNRTTHIERTAQEPRDESLLPVKLSKIEQVNEGIRSFHLLLPRPVKFSAGQWLDTYVPGADKPGGFTITSRPSDASSANEPYVDLAVQASPENPPAAWLWQPPSEILGSTLQVRVGGSFVFPPQDVSMDGIRRVVFVAGGVGINPLVSMMGHITDGEHDVDVRVLYASKVPKGGLKEVLFLERIAGWFAQGKLKGELKVFATGGANKEVGNAGFQVLTRRFGVEDIRKAVGEKPDEGLVYVCGPQGMTDELVEGLTGEGGLDKRRVLVEKWW</sequence>
<dbReference type="VEuPathDB" id="FungiDB:NECHADRAFT_96827"/>
<dbReference type="AlphaFoldDB" id="C7Z1K0"/>
<dbReference type="eggNOG" id="KOG0534">
    <property type="taxonomic scope" value="Eukaryota"/>
</dbReference>
<dbReference type="GO" id="GO:0016491">
    <property type="term" value="F:oxidoreductase activity"/>
    <property type="evidence" value="ECO:0007669"/>
    <property type="project" value="UniProtKB-KW"/>
</dbReference>
<dbReference type="CDD" id="cd00322">
    <property type="entry name" value="FNR_like"/>
    <property type="match status" value="1"/>
</dbReference>
<dbReference type="GeneID" id="9671684"/>
<keyword evidence="2" id="KW-0520">NAD</keyword>
<dbReference type="InterPro" id="IPR052128">
    <property type="entry name" value="Oxidoreductase_NAD-binding"/>
</dbReference>
<keyword evidence="1" id="KW-0560">Oxidoreductase</keyword>
<dbReference type="PROSITE" id="PS51384">
    <property type="entry name" value="FAD_FR"/>
    <property type="match status" value="1"/>
</dbReference>
<name>C7Z1K0_FUSV7</name>
<dbReference type="InterPro" id="IPR039261">
    <property type="entry name" value="FNR_nucleotide-bd"/>
</dbReference>
<evidence type="ECO:0000256" key="3">
    <source>
        <dbReference type="ARBA" id="ARBA00040516"/>
    </source>
</evidence>
<evidence type="ECO:0000256" key="1">
    <source>
        <dbReference type="ARBA" id="ARBA00023002"/>
    </source>
</evidence>
<dbReference type="Pfam" id="PF00175">
    <property type="entry name" value="NAD_binding_1"/>
    <property type="match status" value="1"/>
</dbReference>
<evidence type="ECO:0000313" key="5">
    <source>
        <dbReference type="EMBL" id="EEU42016.1"/>
    </source>
</evidence>
<dbReference type="SUPFAM" id="SSF52343">
    <property type="entry name" value="Ferredoxin reductase-like, C-terminal NADP-linked domain"/>
    <property type="match status" value="1"/>
</dbReference>
<reference evidence="5 6" key="1">
    <citation type="journal article" date="2009" name="PLoS Genet.">
        <title>The genome of Nectria haematococca: contribution of supernumerary chromosomes to gene expansion.</title>
        <authorList>
            <person name="Coleman J.J."/>
            <person name="Rounsley S.D."/>
            <person name="Rodriguez-Carres M."/>
            <person name="Kuo A."/>
            <person name="Wasmann C.C."/>
            <person name="Grimwood J."/>
            <person name="Schmutz J."/>
            <person name="Taga M."/>
            <person name="White G.J."/>
            <person name="Zhou S."/>
            <person name="Schwartz D.C."/>
            <person name="Freitag M."/>
            <person name="Ma L.J."/>
            <person name="Danchin E.G."/>
            <person name="Henrissat B."/>
            <person name="Coutinho P.M."/>
            <person name="Nelson D.R."/>
            <person name="Straney D."/>
            <person name="Napoli C.A."/>
            <person name="Barker B.M."/>
            <person name="Gribskov M."/>
            <person name="Rep M."/>
            <person name="Kroken S."/>
            <person name="Molnar I."/>
            <person name="Rensing C."/>
            <person name="Kennell J.C."/>
            <person name="Zamora J."/>
            <person name="Farman M.L."/>
            <person name="Selker E.U."/>
            <person name="Salamov A."/>
            <person name="Shapiro H."/>
            <person name="Pangilinan J."/>
            <person name="Lindquist E."/>
            <person name="Lamers C."/>
            <person name="Grigoriev I.V."/>
            <person name="Geiser D.M."/>
            <person name="Covert S.F."/>
            <person name="Temporini E."/>
            <person name="Vanetten H.D."/>
        </authorList>
    </citation>
    <scope>NUCLEOTIDE SEQUENCE [LARGE SCALE GENOMIC DNA]</scope>
    <source>
        <strain evidence="6">ATCC MYA-4622 / CBS 123669 / FGSC 9596 / NRRL 45880 / 77-13-4</strain>
    </source>
</reference>
<keyword evidence="6" id="KW-1185">Reference proteome</keyword>
<dbReference type="KEGG" id="nhe:NECHADRAFT_96827"/>
<dbReference type="EMBL" id="GG698906">
    <property type="protein sequence ID" value="EEU42016.1"/>
    <property type="molecule type" value="Genomic_DNA"/>
</dbReference>
<accession>C7Z1K0</accession>
<dbReference type="InterPro" id="IPR017927">
    <property type="entry name" value="FAD-bd_FR_type"/>
</dbReference>
<dbReference type="RefSeq" id="XP_003047729.1">
    <property type="nucleotide sequence ID" value="XM_003047683.1"/>
</dbReference>
<dbReference type="InParanoid" id="C7Z1K0"/>
<organism evidence="5 6">
    <name type="scientific">Fusarium vanettenii (strain ATCC MYA-4622 / CBS 123669 / FGSC 9596 / NRRL 45880 / 77-13-4)</name>
    <name type="common">Fusarium solani subsp. pisi</name>
    <dbReference type="NCBI Taxonomy" id="660122"/>
    <lineage>
        <taxon>Eukaryota</taxon>
        <taxon>Fungi</taxon>
        <taxon>Dikarya</taxon>
        <taxon>Ascomycota</taxon>
        <taxon>Pezizomycotina</taxon>
        <taxon>Sordariomycetes</taxon>
        <taxon>Hypocreomycetidae</taxon>
        <taxon>Hypocreales</taxon>
        <taxon>Nectriaceae</taxon>
        <taxon>Fusarium</taxon>
        <taxon>Fusarium solani species complex</taxon>
        <taxon>Fusarium vanettenii</taxon>
    </lineage>
</organism>
<evidence type="ECO:0000313" key="6">
    <source>
        <dbReference type="Proteomes" id="UP000005206"/>
    </source>
</evidence>
<dbReference type="HOGENOM" id="CLU_003827_7_1_1"/>
<feature type="domain" description="FAD-binding FR-type" evidence="4">
    <location>
        <begin position="19"/>
        <end position="126"/>
    </location>
</feature>
<dbReference type="InterPro" id="IPR001433">
    <property type="entry name" value="OxRdtase_FAD/NAD-bd"/>
</dbReference>
<dbReference type="Gene3D" id="3.40.50.80">
    <property type="entry name" value="Nucleotide-binding domain of ferredoxin-NADP reductase (FNR) module"/>
    <property type="match status" value="1"/>
</dbReference>
<gene>
    <name evidence="5" type="ORF">NECHADRAFT_96827</name>
</gene>
<dbReference type="SUPFAM" id="SSF63380">
    <property type="entry name" value="Riboflavin synthase domain-like"/>
    <property type="match status" value="1"/>
</dbReference>
<dbReference type="GO" id="GO:0005739">
    <property type="term" value="C:mitochondrion"/>
    <property type="evidence" value="ECO:0007669"/>
    <property type="project" value="TreeGrafter"/>
</dbReference>
<dbReference type="OrthoDB" id="436496at2759"/>